<sequence length="95" mass="10223">MNDGPIVHGTGNRPDATDAACRYVKLRNGKTQPNQQLPSGRLKGPVGKSEPLSIPNGLRPTGPILDTKDLAMRDRPSMSSRKASLMESSLKDNVL</sequence>
<dbReference type="OrthoDB" id="6247875at2759"/>
<protein>
    <submittedName>
        <fullName evidence="2">Uncharacterized protein</fullName>
    </submittedName>
</protein>
<feature type="compositionally biased region" description="Basic and acidic residues" evidence="1">
    <location>
        <begin position="66"/>
        <end position="76"/>
    </location>
</feature>
<feature type="compositionally biased region" description="Polar residues" evidence="1">
    <location>
        <begin position="29"/>
        <end position="38"/>
    </location>
</feature>
<keyword evidence="3" id="KW-1185">Reference proteome</keyword>
<reference evidence="2" key="2">
    <citation type="journal article" date="2023" name="IMA Fungus">
        <title>Comparative genomic study of the Penicillium genus elucidates a diverse pangenome and 15 lateral gene transfer events.</title>
        <authorList>
            <person name="Petersen C."/>
            <person name="Sorensen T."/>
            <person name="Nielsen M.R."/>
            <person name="Sondergaard T.E."/>
            <person name="Sorensen J.L."/>
            <person name="Fitzpatrick D.A."/>
            <person name="Frisvad J.C."/>
            <person name="Nielsen K.L."/>
        </authorList>
    </citation>
    <scope>NUCLEOTIDE SEQUENCE</scope>
    <source>
        <strain evidence="2">IBT 21917</strain>
    </source>
</reference>
<comment type="caution">
    <text evidence="2">The sequence shown here is derived from an EMBL/GenBank/DDBJ whole genome shotgun (WGS) entry which is preliminary data.</text>
</comment>
<gene>
    <name evidence="2" type="ORF">N7492_009753</name>
</gene>
<proteinExistence type="predicted"/>
<evidence type="ECO:0000313" key="3">
    <source>
        <dbReference type="Proteomes" id="UP001146351"/>
    </source>
</evidence>
<dbReference type="EMBL" id="JAPQKO010000007">
    <property type="protein sequence ID" value="KAJ5152473.1"/>
    <property type="molecule type" value="Genomic_DNA"/>
</dbReference>
<organism evidence="2 3">
    <name type="scientific">Penicillium capsulatum</name>
    <dbReference type="NCBI Taxonomy" id="69766"/>
    <lineage>
        <taxon>Eukaryota</taxon>
        <taxon>Fungi</taxon>
        <taxon>Dikarya</taxon>
        <taxon>Ascomycota</taxon>
        <taxon>Pezizomycotina</taxon>
        <taxon>Eurotiomycetes</taxon>
        <taxon>Eurotiomycetidae</taxon>
        <taxon>Eurotiales</taxon>
        <taxon>Aspergillaceae</taxon>
        <taxon>Penicillium</taxon>
    </lineage>
</organism>
<dbReference type="AlphaFoldDB" id="A0A9W9HPA2"/>
<accession>A0A9W9HPA2</accession>
<evidence type="ECO:0000313" key="2">
    <source>
        <dbReference type="EMBL" id="KAJ5152473.1"/>
    </source>
</evidence>
<name>A0A9W9HPA2_9EURO</name>
<dbReference type="Proteomes" id="UP001146351">
    <property type="component" value="Unassembled WGS sequence"/>
</dbReference>
<reference evidence="2" key="1">
    <citation type="submission" date="2022-11" db="EMBL/GenBank/DDBJ databases">
        <authorList>
            <person name="Petersen C."/>
        </authorList>
    </citation>
    <scope>NUCLEOTIDE SEQUENCE</scope>
    <source>
        <strain evidence="2">IBT 21917</strain>
    </source>
</reference>
<feature type="region of interest" description="Disordered" evidence="1">
    <location>
        <begin position="27"/>
        <end position="95"/>
    </location>
</feature>
<evidence type="ECO:0000256" key="1">
    <source>
        <dbReference type="SAM" id="MobiDB-lite"/>
    </source>
</evidence>